<sequence>MSRFTSSITDSPKLGTWVPFVLYKLRKPHSTLAFFPCCSSVSINWARIFSAHSRHVAVPRREITISLLPNLEISLLSLQTATYPIQLDLWVIHPRSGATSSTHLGKPIDDVAYKLLVTLYDLSVSDTWRVCGSSCPDMAGLE</sequence>
<evidence type="ECO:0000313" key="1">
    <source>
        <dbReference type="EMBL" id="RHN63196.1"/>
    </source>
</evidence>
<organism evidence="1">
    <name type="scientific">Medicago truncatula</name>
    <name type="common">Barrel medic</name>
    <name type="synonym">Medicago tribuloides</name>
    <dbReference type="NCBI Taxonomy" id="3880"/>
    <lineage>
        <taxon>Eukaryota</taxon>
        <taxon>Viridiplantae</taxon>
        <taxon>Streptophyta</taxon>
        <taxon>Embryophyta</taxon>
        <taxon>Tracheophyta</taxon>
        <taxon>Spermatophyta</taxon>
        <taxon>Magnoliopsida</taxon>
        <taxon>eudicotyledons</taxon>
        <taxon>Gunneridae</taxon>
        <taxon>Pentapetalae</taxon>
        <taxon>rosids</taxon>
        <taxon>fabids</taxon>
        <taxon>Fabales</taxon>
        <taxon>Fabaceae</taxon>
        <taxon>Papilionoideae</taxon>
        <taxon>50 kb inversion clade</taxon>
        <taxon>NPAAA clade</taxon>
        <taxon>Hologalegina</taxon>
        <taxon>IRL clade</taxon>
        <taxon>Trifolieae</taxon>
        <taxon>Medicago</taxon>
    </lineage>
</organism>
<name>A0A396IC92_MEDTR</name>
<proteinExistence type="predicted"/>
<dbReference type="EMBL" id="PSQE01000004">
    <property type="protein sequence ID" value="RHN63196.1"/>
    <property type="molecule type" value="Genomic_DNA"/>
</dbReference>
<dbReference type="AlphaFoldDB" id="A0A396IC92"/>
<protein>
    <submittedName>
        <fullName evidence="1">Uncharacterized protein</fullName>
    </submittedName>
</protein>
<gene>
    <name evidence="1" type="ORF">MtrunA17_Chr4g0055701</name>
</gene>
<accession>A0A396IC92</accession>
<comment type="caution">
    <text evidence="1">The sequence shown here is derived from an EMBL/GenBank/DDBJ whole genome shotgun (WGS) entry which is preliminary data.</text>
</comment>
<dbReference type="Gramene" id="rna25872">
    <property type="protein sequence ID" value="RHN63196.1"/>
    <property type="gene ID" value="gene25872"/>
</dbReference>
<reference evidence="1" key="1">
    <citation type="journal article" date="2018" name="Nat. Plants">
        <title>Whole-genome landscape of Medicago truncatula symbiotic genes.</title>
        <authorList>
            <person name="Pecrix Y."/>
            <person name="Gamas P."/>
            <person name="Carrere S."/>
        </authorList>
    </citation>
    <scope>NUCLEOTIDE SEQUENCE</scope>
    <source>
        <tissue evidence="1">Leaves</tissue>
    </source>
</reference>
<dbReference type="Proteomes" id="UP000265566">
    <property type="component" value="Chromosome 4"/>
</dbReference>